<keyword evidence="2" id="KW-1185">Reference proteome</keyword>
<evidence type="ECO:0000313" key="2">
    <source>
        <dbReference type="Proteomes" id="UP000314294"/>
    </source>
</evidence>
<dbReference type="AlphaFoldDB" id="A0A4Z2GMW8"/>
<proteinExistence type="predicted"/>
<protein>
    <submittedName>
        <fullName evidence="1">Uncharacterized protein</fullName>
    </submittedName>
</protein>
<sequence length="127" mass="13927">MLQIASGACSLDGSPLQCTGCYWVINKFNSPSPVFFHDVTAVLAHDAFAVCGEEIKQVLTEEDLLMKEIFLSVLNVAQVHLRAFKELQTHSGRGAEDYLEQVTVSRAIWPTQNTEVQLCLSPGDNGS</sequence>
<reference evidence="1 2" key="1">
    <citation type="submission" date="2019-03" db="EMBL/GenBank/DDBJ databases">
        <title>First draft genome of Liparis tanakae, snailfish: a comprehensive survey of snailfish specific genes.</title>
        <authorList>
            <person name="Kim W."/>
            <person name="Song I."/>
            <person name="Jeong J.-H."/>
            <person name="Kim D."/>
            <person name="Kim S."/>
            <person name="Ryu S."/>
            <person name="Song J.Y."/>
            <person name="Lee S.K."/>
        </authorList>
    </citation>
    <scope>NUCLEOTIDE SEQUENCE [LARGE SCALE GENOMIC DNA]</scope>
    <source>
        <tissue evidence="1">Muscle</tissue>
    </source>
</reference>
<name>A0A4Z2GMW8_9TELE</name>
<organism evidence="1 2">
    <name type="scientific">Liparis tanakae</name>
    <name type="common">Tanaka's snailfish</name>
    <dbReference type="NCBI Taxonomy" id="230148"/>
    <lineage>
        <taxon>Eukaryota</taxon>
        <taxon>Metazoa</taxon>
        <taxon>Chordata</taxon>
        <taxon>Craniata</taxon>
        <taxon>Vertebrata</taxon>
        <taxon>Euteleostomi</taxon>
        <taxon>Actinopterygii</taxon>
        <taxon>Neopterygii</taxon>
        <taxon>Teleostei</taxon>
        <taxon>Neoteleostei</taxon>
        <taxon>Acanthomorphata</taxon>
        <taxon>Eupercaria</taxon>
        <taxon>Perciformes</taxon>
        <taxon>Cottioidei</taxon>
        <taxon>Cottales</taxon>
        <taxon>Liparidae</taxon>
        <taxon>Liparis</taxon>
    </lineage>
</organism>
<dbReference type="Proteomes" id="UP000314294">
    <property type="component" value="Unassembled WGS sequence"/>
</dbReference>
<gene>
    <name evidence="1" type="ORF">EYF80_035642</name>
</gene>
<accession>A0A4Z2GMW8</accession>
<evidence type="ECO:0000313" key="1">
    <source>
        <dbReference type="EMBL" id="TNN54134.1"/>
    </source>
</evidence>
<comment type="caution">
    <text evidence="1">The sequence shown here is derived from an EMBL/GenBank/DDBJ whole genome shotgun (WGS) entry which is preliminary data.</text>
</comment>
<dbReference type="EMBL" id="SRLO01000494">
    <property type="protein sequence ID" value="TNN54134.1"/>
    <property type="molecule type" value="Genomic_DNA"/>
</dbReference>